<dbReference type="AlphaFoldDB" id="A0A5C5VCK6"/>
<dbReference type="RefSeq" id="WP_228714475.1">
    <property type="nucleotide sequence ID" value="NZ_SIHJ01000001.1"/>
</dbReference>
<dbReference type="InterPro" id="IPR036465">
    <property type="entry name" value="vWFA_dom_sf"/>
</dbReference>
<accession>A0A5C5VCK6</accession>
<comment type="caution">
    <text evidence="2">The sequence shown here is derived from an EMBL/GenBank/DDBJ whole genome shotgun (WGS) entry which is preliminary data.</text>
</comment>
<organism evidence="2 3">
    <name type="scientific">Posidoniimonas corsicana</name>
    <dbReference type="NCBI Taxonomy" id="1938618"/>
    <lineage>
        <taxon>Bacteria</taxon>
        <taxon>Pseudomonadati</taxon>
        <taxon>Planctomycetota</taxon>
        <taxon>Planctomycetia</taxon>
        <taxon>Pirellulales</taxon>
        <taxon>Lacipirellulaceae</taxon>
        <taxon>Posidoniimonas</taxon>
    </lineage>
</organism>
<feature type="domain" description="DUF58" evidence="1">
    <location>
        <begin position="49"/>
        <end position="248"/>
    </location>
</feature>
<evidence type="ECO:0000313" key="2">
    <source>
        <dbReference type="EMBL" id="TWT35569.1"/>
    </source>
</evidence>
<gene>
    <name evidence="2" type="ORF">KOR34_04620</name>
</gene>
<dbReference type="Proteomes" id="UP000316714">
    <property type="component" value="Unassembled WGS sequence"/>
</dbReference>
<dbReference type="PANTHER" id="PTHR33608:SF7">
    <property type="entry name" value="DUF58 DOMAIN-CONTAINING PROTEIN"/>
    <property type="match status" value="1"/>
</dbReference>
<protein>
    <recommendedName>
        <fullName evidence="1">DUF58 domain-containing protein</fullName>
    </recommendedName>
</protein>
<reference evidence="2 3" key="1">
    <citation type="submission" date="2019-02" db="EMBL/GenBank/DDBJ databases">
        <title>Deep-cultivation of Planctomycetes and their phenomic and genomic characterization uncovers novel biology.</title>
        <authorList>
            <person name="Wiegand S."/>
            <person name="Jogler M."/>
            <person name="Boedeker C."/>
            <person name="Pinto D."/>
            <person name="Vollmers J."/>
            <person name="Rivas-Marin E."/>
            <person name="Kohn T."/>
            <person name="Peeters S.H."/>
            <person name="Heuer A."/>
            <person name="Rast P."/>
            <person name="Oberbeckmann S."/>
            <person name="Bunk B."/>
            <person name="Jeske O."/>
            <person name="Meyerdierks A."/>
            <person name="Storesund J.E."/>
            <person name="Kallscheuer N."/>
            <person name="Luecker S."/>
            <person name="Lage O.M."/>
            <person name="Pohl T."/>
            <person name="Merkel B.J."/>
            <person name="Hornburger P."/>
            <person name="Mueller R.-W."/>
            <person name="Bruemmer F."/>
            <person name="Labrenz M."/>
            <person name="Spormann A.M."/>
            <person name="Op Den Camp H."/>
            <person name="Overmann J."/>
            <person name="Amann R."/>
            <person name="Jetten M.S.M."/>
            <person name="Mascher T."/>
            <person name="Medema M.H."/>
            <person name="Devos D.P."/>
            <person name="Kaster A.-K."/>
            <person name="Ovreas L."/>
            <person name="Rohde M."/>
            <person name="Galperin M.Y."/>
            <person name="Jogler C."/>
        </authorList>
    </citation>
    <scope>NUCLEOTIDE SEQUENCE [LARGE SCALE GENOMIC DNA]</scope>
    <source>
        <strain evidence="2 3">KOR34</strain>
    </source>
</reference>
<dbReference type="SUPFAM" id="SSF53300">
    <property type="entry name" value="vWA-like"/>
    <property type="match status" value="1"/>
</dbReference>
<name>A0A5C5VCK6_9BACT</name>
<evidence type="ECO:0000313" key="3">
    <source>
        <dbReference type="Proteomes" id="UP000316714"/>
    </source>
</evidence>
<keyword evidence="3" id="KW-1185">Reference proteome</keyword>
<evidence type="ECO:0000259" key="1">
    <source>
        <dbReference type="Pfam" id="PF01882"/>
    </source>
</evidence>
<proteinExistence type="predicted"/>
<dbReference type="Gene3D" id="3.40.50.410">
    <property type="entry name" value="von Willebrand factor, type A domain"/>
    <property type="match status" value="1"/>
</dbReference>
<dbReference type="PANTHER" id="PTHR33608">
    <property type="entry name" value="BLL2464 PROTEIN"/>
    <property type="match status" value="1"/>
</dbReference>
<dbReference type="InterPro" id="IPR002881">
    <property type="entry name" value="DUF58"/>
</dbReference>
<dbReference type="Pfam" id="PF01882">
    <property type="entry name" value="DUF58"/>
    <property type="match status" value="1"/>
</dbReference>
<sequence>MTQDSAASLLPDVVRRVGRLEVRARYVVEGFLSGLHRSPYFGQSLEFREHRQYTRGDDLRHVDWKVWARQDRLYVKQYEEDTNLRATMLVDQSASMAYGGGPLSKHEYAATLTSALAYLLLRQNDAVGCITFAAGVTGQVPQRSNKGHLTAVADLLRSEPGGRESDIGVAASAAAAQLPRRGLVVLTSDLFTDPAGLDRGLRQLHLKGHDLIVLHLLDDDELDFPFNRAARFEGLESTQQLACNPRALQKGYLEAMDRFLNETRRICLANRADYQLVRTSAPFDAVLTALLSRRQVRSRSRDRASPPTGAPS</sequence>
<dbReference type="EMBL" id="SIHJ01000001">
    <property type="protein sequence ID" value="TWT35569.1"/>
    <property type="molecule type" value="Genomic_DNA"/>
</dbReference>